<comment type="caution">
    <text evidence="1">The sequence shown here is derived from an EMBL/GenBank/DDBJ whole genome shotgun (WGS) entry which is preliminary data.</text>
</comment>
<reference evidence="1" key="1">
    <citation type="journal article" date="2015" name="Nature">
        <title>Complex archaea that bridge the gap between prokaryotes and eukaryotes.</title>
        <authorList>
            <person name="Spang A."/>
            <person name="Saw J.H."/>
            <person name="Jorgensen S.L."/>
            <person name="Zaremba-Niedzwiedzka K."/>
            <person name="Martijn J."/>
            <person name="Lind A.E."/>
            <person name="van Eijk R."/>
            <person name="Schleper C."/>
            <person name="Guy L."/>
            <person name="Ettema T.J."/>
        </authorList>
    </citation>
    <scope>NUCLEOTIDE SEQUENCE</scope>
</reference>
<protein>
    <submittedName>
        <fullName evidence="1">Uncharacterized protein</fullName>
    </submittedName>
</protein>
<accession>A0A0F9CW10</accession>
<organism evidence="1">
    <name type="scientific">marine sediment metagenome</name>
    <dbReference type="NCBI Taxonomy" id="412755"/>
    <lineage>
        <taxon>unclassified sequences</taxon>
        <taxon>metagenomes</taxon>
        <taxon>ecological metagenomes</taxon>
    </lineage>
</organism>
<dbReference type="EMBL" id="LAZR01031507">
    <property type="protein sequence ID" value="KKL53553.1"/>
    <property type="molecule type" value="Genomic_DNA"/>
</dbReference>
<proteinExistence type="predicted"/>
<evidence type="ECO:0000313" key="1">
    <source>
        <dbReference type="EMBL" id="KKL53553.1"/>
    </source>
</evidence>
<gene>
    <name evidence="1" type="ORF">LCGC14_2274270</name>
</gene>
<dbReference type="AlphaFoldDB" id="A0A0F9CW10"/>
<sequence length="63" mass="7145">TVLFNLGSEEDIKKGDVLQIFRNEESGMEFIGSLQIYSVNPKTSKGRIVYYEKKVKIGDVVSF</sequence>
<name>A0A0F9CW10_9ZZZZ</name>
<feature type="non-terminal residue" evidence="1">
    <location>
        <position position="1"/>
    </location>
</feature>